<organism evidence="1 2">
    <name type="scientific">Auriscalpium vulgare</name>
    <dbReference type="NCBI Taxonomy" id="40419"/>
    <lineage>
        <taxon>Eukaryota</taxon>
        <taxon>Fungi</taxon>
        <taxon>Dikarya</taxon>
        <taxon>Basidiomycota</taxon>
        <taxon>Agaricomycotina</taxon>
        <taxon>Agaricomycetes</taxon>
        <taxon>Russulales</taxon>
        <taxon>Auriscalpiaceae</taxon>
        <taxon>Auriscalpium</taxon>
    </lineage>
</organism>
<reference evidence="1" key="1">
    <citation type="submission" date="2021-02" db="EMBL/GenBank/DDBJ databases">
        <authorList>
            <consortium name="DOE Joint Genome Institute"/>
            <person name="Ahrendt S."/>
            <person name="Looney B.P."/>
            <person name="Miyauchi S."/>
            <person name="Morin E."/>
            <person name="Drula E."/>
            <person name="Courty P.E."/>
            <person name="Chicoki N."/>
            <person name="Fauchery L."/>
            <person name="Kohler A."/>
            <person name="Kuo A."/>
            <person name="Labutti K."/>
            <person name="Pangilinan J."/>
            <person name="Lipzen A."/>
            <person name="Riley R."/>
            <person name="Andreopoulos W."/>
            <person name="He G."/>
            <person name="Johnson J."/>
            <person name="Barry K.W."/>
            <person name="Grigoriev I.V."/>
            <person name="Nagy L."/>
            <person name="Hibbett D."/>
            <person name="Henrissat B."/>
            <person name="Matheny P.B."/>
            <person name="Labbe J."/>
            <person name="Martin F."/>
        </authorList>
    </citation>
    <scope>NUCLEOTIDE SEQUENCE</scope>
    <source>
        <strain evidence="1">FP105234-sp</strain>
    </source>
</reference>
<dbReference type="EMBL" id="MU275914">
    <property type="protein sequence ID" value="KAI0046942.1"/>
    <property type="molecule type" value="Genomic_DNA"/>
</dbReference>
<proteinExistence type="predicted"/>
<accession>A0ACB8RT08</accession>
<comment type="caution">
    <text evidence="1">The sequence shown here is derived from an EMBL/GenBank/DDBJ whole genome shotgun (WGS) entry which is preliminary data.</text>
</comment>
<sequence length="182" mass="19616">MSQTVYRLKTPGLGPRGFVRGQEAIPTPRAHEVLIRIHAVSLNFRDIAMSRNAFAFPFKSDLIPAGDLAGEVVSTGEAVPEFTAGDRVVSIFDQKTMYGPILTLNDALGGGYDGGLAEYIVLPGLSLFHIPTHLSYEEASCFPIAGVTQRIARAVHPGRAHRQALGTRKRPGCATRPEHRGG</sequence>
<evidence type="ECO:0000313" key="2">
    <source>
        <dbReference type="Proteomes" id="UP000814033"/>
    </source>
</evidence>
<keyword evidence="2" id="KW-1185">Reference proteome</keyword>
<reference evidence="1" key="2">
    <citation type="journal article" date="2022" name="New Phytol.">
        <title>Evolutionary transition to the ectomycorrhizal habit in the genomes of a hyperdiverse lineage of mushroom-forming fungi.</title>
        <authorList>
            <person name="Looney B."/>
            <person name="Miyauchi S."/>
            <person name="Morin E."/>
            <person name="Drula E."/>
            <person name="Courty P.E."/>
            <person name="Kohler A."/>
            <person name="Kuo A."/>
            <person name="LaButti K."/>
            <person name="Pangilinan J."/>
            <person name="Lipzen A."/>
            <person name="Riley R."/>
            <person name="Andreopoulos W."/>
            <person name="He G."/>
            <person name="Johnson J."/>
            <person name="Nolan M."/>
            <person name="Tritt A."/>
            <person name="Barry K.W."/>
            <person name="Grigoriev I.V."/>
            <person name="Nagy L.G."/>
            <person name="Hibbett D."/>
            <person name="Henrissat B."/>
            <person name="Matheny P.B."/>
            <person name="Labbe J."/>
            <person name="Martin F.M."/>
        </authorList>
    </citation>
    <scope>NUCLEOTIDE SEQUENCE</scope>
    <source>
        <strain evidence="1">FP105234-sp</strain>
    </source>
</reference>
<gene>
    <name evidence="1" type="ORF">FA95DRAFT_1559613</name>
</gene>
<name>A0ACB8RT08_9AGAM</name>
<dbReference type="Proteomes" id="UP000814033">
    <property type="component" value="Unassembled WGS sequence"/>
</dbReference>
<protein>
    <submittedName>
        <fullName evidence="1">GroES-like protein</fullName>
    </submittedName>
</protein>
<evidence type="ECO:0000313" key="1">
    <source>
        <dbReference type="EMBL" id="KAI0046942.1"/>
    </source>
</evidence>